<gene>
    <name evidence="1" type="ORF">S03H2_30962</name>
</gene>
<name>X1I1Q7_9ZZZZ</name>
<reference evidence="1" key="1">
    <citation type="journal article" date="2014" name="Front. Microbiol.">
        <title>High frequency of phylogenetically diverse reductive dehalogenase-homologous genes in deep subseafloor sedimentary metagenomes.</title>
        <authorList>
            <person name="Kawai M."/>
            <person name="Futagami T."/>
            <person name="Toyoda A."/>
            <person name="Takaki Y."/>
            <person name="Nishi S."/>
            <person name="Hori S."/>
            <person name="Arai W."/>
            <person name="Tsubouchi T."/>
            <person name="Morono Y."/>
            <person name="Uchiyama I."/>
            <person name="Ito T."/>
            <person name="Fujiyama A."/>
            <person name="Inagaki F."/>
            <person name="Takami H."/>
        </authorList>
    </citation>
    <scope>NUCLEOTIDE SEQUENCE</scope>
    <source>
        <strain evidence="1">Expedition CK06-06</strain>
    </source>
</reference>
<evidence type="ECO:0000313" key="1">
    <source>
        <dbReference type="EMBL" id="GAH59994.1"/>
    </source>
</evidence>
<dbReference type="EMBL" id="BARU01018752">
    <property type="protein sequence ID" value="GAH59994.1"/>
    <property type="molecule type" value="Genomic_DNA"/>
</dbReference>
<comment type="caution">
    <text evidence="1">The sequence shown here is derived from an EMBL/GenBank/DDBJ whole genome shotgun (WGS) entry which is preliminary data.</text>
</comment>
<feature type="non-terminal residue" evidence="1">
    <location>
        <position position="1"/>
    </location>
</feature>
<proteinExistence type="predicted"/>
<protein>
    <submittedName>
        <fullName evidence="1">Uncharacterized protein</fullName>
    </submittedName>
</protein>
<dbReference type="AlphaFoldDB" id="X1I1Q7"/>
<sequence>NLAITVKFKDIEIQLLPAQRYKSGIRIANSAGTDWSFIKPKEFTDLLTKINSSTGFKAVPVIKLAKSIIAEFPKNRRLSGYHTEASPEIISMYQD</sequence>
<organism evidence="1">
    <name type="scientific">marine sediment metagenome</name>
    <dbReference type="NCBI Taxonomy" id="412755"/>
    <lineage>
        <taxon>unclassified sequences</taxon>
        <taxon>metagenomes</taxon>
        <taxon>ecological metagenomes</taxon>
    </lineage>
</organism>
<accession>X1I1Q7</accession>